<gene>
    <name evidence="1" type="ORF">scyTo_0011563</name>
</gene>
<proteinExistence type="predicted"/>
<evidence type="ECO:0000313" key="2">
    <source>
        <dbReference type="Proteomes" id="UP000288216"/>
    </source>
</evidence>
<sequence>MDKVKILASCAACVRTKAAVLPQRVKEGEHAVMGNKIAVALELIRPLFVSSFLKRLLLHLVPEEEKRKEMRSS</sequence>
<comment type="caution">
    <text evidence="1">The sequence shown here is derived from an EMBL/GenBank/DDBJ whole genome shotgun (WGS) entry which is preliminary data.</text>
</comment>
<organism evidence="1 2">
    <name type="scientific">Scyliorhinus torazame</name>
    <name type="common">Cloudy catshark</name>
    <name type="synonym">Catulus torazame</name>
    <dbReference type="NCBI Taxonomy" id="75743"/>
    <lineage>
        <taxon>Eukaryota</taxon>
        <taxon>Metazoa</taxon>
        <taxon>Chordata</taxon>
        <taxon>Craniata</taxon>
        <taxon>Vertebrata</taxon>
        <taxon>Chondrichthyes</taxon>
        <taxon>Elasmobranchii</taxon>
        <taxon>Galeomorphii</taxon>
        <taxon>Galeoidea</taxon>
        <taxon>Carcharhiniformes</taxon>
        <taxon>Scyliorhinidae</taxon>
        <taxon>Scyliorhinus</taxon>
    </lineage>
</organism>
<evidence type="ECO:0000313" key="1">
    <source>
        <dbReference type="EMBL" id="GCB63058.1"/>
    </source>
</evidence>
<dbReference type="Proteomes" id="UP000288216">
    <property type="component" value="Unassembled WGS sequence"/>
</dbReference>
<accession>A0A401NQ77</accession>
<keyword evidence="2" id="KW-1185">Reference proteome</keyword>
<protein>
    <submittedName>
        <fullName evidence="1">Uncharacterized protein</fullName>
    </submittedName>
</protein>
<dbReference type="AlphaFoldDB" id="A0A401NQ77"/>
<name>A0A401NQ77_SCYTO</name>
<dbReference type="EMBL" id="BFAA01005294">
    <property type="protein sequence ID" value="GCB63058.1"/>
    <property type="molecule type" value="Genomic_DNA"/>
</dbReference>
<reference evidence="1 2" key="1">
    <citation type="journal article" date="2018" name="Nat. Ecol. Evol.">
        <title>Shark genomes provide insights into elasmobranch evolution and the origin of vertebrates.</title>
        <authorList>
            <person name="Hara Y"/>
            <person name="Yamaguchi K"/>
            <person name="Onimaru K"/>
            <person name="Kadota M"/>
            <person name="Koyanagi M"/>
            <person name="Keeley SD"/>
            <person name="Tatsumi K"/>
            <person name="Tanaka K"/>
            <person name="Motone F"/>
            <person name="Kageyama Y"/>
            <person name="Nozu R"/>
            <person name="Adachi N"/>
            <person name="Nishimura O"/>
            <person name="Nakagawa R"/>
            <person name="Tanegashima C"/>
            <person name="Kiyatake I"/>
            <person name="Matsumoto R"/>
            <person name="Murakumo K"/>
            <person name="Nishida K"/>
            <person name="Terakita A"/>
            <person name="Kuratani S"/>
            <person name="Sato K"/>
            <person name="Hyodo S Kuraku.S."/>
        </authorList>
    </citation>
    <scope>NUCLEOTIDE SEQUENCE [LARGE SCALE GENOMIC DNA]</scope>
</reference>